<dbReference type="FunFam" id="3.40.50.360:FF:000001">
    <property type="entry name" value="NAD(P)H dehydrogenase (Quinone) FQR1-like"/>
    <property type="match status" value="1"/>
</dbReference>
<dbReference type="FunCoup" id="A0A3N4KL71">
    <property type="interactions" value="395"/>
</dbReference>
<accession>A0A3N4KL71</accession>
<dbReference type="OrthoDB" id="504689at2759"/>
<dbReference type="InterPro" id="IPR008254">
    <property type="entry name" value="Flavodoxin/NO_synth"/>
</dbReference>
<dbReference type="InterPro" id="IPR005025">
    <property type="entry name" value="FMN_Rdtase-like_dom"/>
</dbReference>
<dbReference type="GO" id="GO:0010181">
    <property type="term" value="F:FMN binding"/>
    <property type="evidence" value="ECO:0007669"/>
    <property type="project" value="InterPro"/>
</dbReference>
<dbReference type="PANTHER" id="PTHR30546">
    <property type="entry name" value="FLAVODOXIN-RELATED PROTEIN WRBA-RELATED"/>
    <property type="match status" value="1"/>
</dbReference>
<dbReference type="NCBIfam" id="TIGR01755">
    <property type="entry name" value="flav_wrbA"/>
    <property type="match status" value="1"/>
</dbReference>
<reference evidence="3 4" key="1">
    <citation type="journal article" date="2018" name="Nat. Ecol. Evol.">
        <title>Pezizomycetes genomes reveal the molecular basis of ectomycorrhizal truffle lifestyle.</title>
        <authorList>
            <person name="Murat C."/>
            <person name="Payen T."/>
            <person name="Noel B."/>
            <person name="Kuo A."/>
            <person name="Morin E."/>
            <person name="Chen J."/>
            <person name="Kohler A."/>
            <person name="Krizsan K."/>
            <person name="Balestrini R."/>
            <person name="Da Silva C."/>
            <person name="Montanini B."/>
            <person name="Hainaut M."/>
            <person name="Levati E."/>
            <person name="Barry K.W."/>
            <person name="Belfiori B."/>
            <person name="Cichocki N."/>
            <person name="Clum A."/>
            <person name="Dockter R.B."/>
            <person name="Fauchery L."/>
            <person name="Guy J."/>
            <person name="Iotti M."/>
            <person name="Le Tacon F."/>
            <person name="Lindquist E.A."/>
            <person name="Lipzen A."/>
            <person name="Malagnac F."/>
            <person name="Mello A."/>
            <person name="Molinier V."/>
            <person name="Miyauchi S."/>
            <person name="Poulain J."/>
            <person name="Riccioni C."/>
            <person name="Rubini A."/>
            <person name="Sitrit Y."/>
            <person name="Splivallo R."/>
            <person name="Traeger S."/>
            <person name="Wang M."/>
            <person name="Zifcakova L."/>
            <person name="Wipf D."/>
            <person name="Zambonelli A."/>
            <person name="Paolocci F."/>
            <person name="Nowrousian M."/>
            <person name="Ottonello S."/>
            <person name="Baldrian P."/>
            <person name="Spatafora J.W."/>
            <person name="Henrissat B."/>
            <person name="Nagy L.G."/>
            <person name="Aury J.M."/>
            <person name="Wincker P."/>
            <person name="Grigoriev I.V."/>
            <person name="Bonfante P."/>
            <person name="Martin F.M."/>
        </authorList>
    </citation>
    <scope>NUCLEOTIDE SEQUENCE [LARGE SCALE GENOMIC DNA]</scope>
    <source>
        <strain evidence="3 4">CCBAS932</strain>
    </source>
</reference>
<dbReference type="NCBIfam" id="NF002999">
    <property type="entry name" value="PRK03767.1"/>
    <property type="match status" value="1"/>
</dbReference>
<name>A0A3N4KL71_9PEZI</name>
<comment type="similarity">
    <text evidence="1">Belongs to the WrbA family.</text>
</comment>
<dbReference type="STRING" id="1392247.A0A3N4KL71"/>
<dbReference type="InParanoid" id="A0A3N4KL71"/>
<dbReference type="Gene3D" id="3.40.50.360">
    <property type="match status" value="1"/>
</dbReference>
<gene>
    <name evidence="3" type="ORF">P167DRAFT_277091</name>
</gene>
<dbReference type="GO" id="GO:0016020">
    <property type="term" value="C:membrane"/>
    <property type="evidence" value="ECO:0007669"/>
    <property type="project" value="TreeGrafter"/>
</dbReference>
<proteinExistence type="inferred from homology"/>
<keyword evidence="4" id="KW-1185">Reference proteome</keyword>
<dbReference type="EMBL" id="ML119145">
    <property type="protein sequence ID" value="RPB10158.1"/>
    <property type="molecule type" value="Genomic_DNA"/>
</dbReference>
<dbReference type="PROSITE" id="PS50902">
    <property type="entry name" value="FLAVODOXIN_LIKE"/>
    <property type="match status" value="1"/>
</dbReference>
<dbReference type="PANTHER" id="PTHR30546:SF23">
    <property type="entry name" value="FLAVOPROTEIN-LIKE PROTEIN YCP4-RELATED"/>
    <property type="match status" value="1"/>
</dbReference>
<dbReference type="InterPro" id="IPR010089">
    <property type="entry name" value="Flavoprotein_WrbA-like"/>
</dbReference>
<dbReference type="Proteomes" id="UP000277580">
    <property type="component" value="Unassembled WGS sequence"/>
</dbReference>
<feature type="domain" description="Flavodoxin-like" evidence="2">
    <location>
        <begin position="5"/>
        <end position="193"/>
    </location>
</feature>
<evidence type="ECO:0000313" key="4">
    <source>
        <dbReference type="Proteomes" id="UP000277580"/>
    </source>
</evidence>
<dbReference type="SUPFAM" id="SSF52218">
    <property type="entry name" value="Flavoproteins"/>
    <property type="match status" value="1"/>
</dbReference>
<protein>
    <submittedName>
        <fullName evidence="3">Flavo protein WrbA</fullName>
    </submittedName>
</protein>
<evidence type="ECO:0000259" key="2">
    <source>
        <dbReference type="PROSITE" id="PS50902"/>
    </source>
</evidence>
<dbReference type="Pfam" id="PF03358">
    <property type="entry name" value="FMN_red"/>
    <property type="match status" value="1"/>
</dbReference>
<dbReference type="InterPro" id="IPR029039">
    <property type="entry name" value="Flavoprotein-like_sf"/>
</dbReference>
<dbReference type="AlphaFoldDB" id="A0A3N4KL71"/>
<evidence type="ECO:0000256" key="1">
    <source>
        <dbReference type="ARBA" id="ARBA00006961"/>
    </source>
</evidence>
<evidence type="ECO:0000313" key="3">
    <source>
        <dbReference type="EMBL" id="RPB10158.1"/>
    </source>
</evidence>
<dbReference type="GO" id="GO:0003955">
    <property type="term" value="F:NAD(P)H dehydrogenase (quinone) activity"/>
    <property type="evidence" value="ECO:0007669"/>
    <property type="project" value="InterPro"/>
</dbReference>
<organism evidence="3 4">
    <name type="scientific">Morchella conica CCBAS932</name>
    <dbReference type="NCBI Taxonomy" id="1392247"/>
    <lineage>
        <taxon>Eukaryota</taxon>
        <taxon>Fungi</taxon>
        <taxon>Dikarya</taxon>
        <taxon>Ascomycota</taxon>
        <taxon>Pezizomycotina</taxon>
        <taxon>Pezizomycetes</taxon>
        <taxon>Pezizales</taxon>
        <taxon>Morchellaceae</taxon>
        <taxon>Morchella</taxon>
    </lineage>
</organism>
<sequence>MAPRVAIIIYSMYGHITQLAEAEKAGIEAAGGSATILQVPETLPEEVLGKMHAAPKPNYPIITAPELKNYDAFLFGIPTRYGNFPGQWKAFIDTTGGLWGEGALSGKYAGLFISTGTQGGGQEITALNAMSTLAHHGIIYVPFGYKHAFPILASNEEVRGGSPWGAGTFAGADGSRQPSAKELEIAQIHGKSFYETVARVNFA</sequence>